<evidence type="ECO:0000313" key="2">
    <source>
        <dbReference type="EMBL" id="XBV89033.1"/>
    </source>
</evidence>
<dbReference type="SUPFAM" id="SSF55961">
    <property type="entry name" value="Bet v1-like"/>
    <property type="match status" value="1"/>
</dbReference>
<dbReference type="InterPro" id="IPR023393">
    <property type="entry name" value="START-like_dom_sf"/>
</dbReference>
<dbReference type="EMBL" id="CP158281">
    <property type="protein sequence ID" value="XBV89033.1"/>
    <property type="molecule type" value="Genomic_DNA"/>
</dbReference>
<dbReference type="Gene3D" id="3.30.530.20">
    <property type="match status" value="1"/>
</dbReference>
<dbReference type="CDD" id="cd05018">
    <property type="entry name" value="CoxG"/>
    <property type="match status" value="1"/>
</dbReference>
<dbReference type="AlphaFoldDB" id="A0AAU7ULN8"/>
<proteinExistence type="predicted"/>
<dbReference type="RefSeq" id="WP_350269976.1">
    <property type="nucleotide sequence ID" value="NZ_CP158281.1"/>
</dbReference>
<protein>
    <submittedName>
        <fullName evidence="2">Carbon monoxide dehydrogenase subunit G</fullName>
    </submittedName>
</protein>
<dbReference type="PANTHER" id="PTHR38588:SF1">
    <property type="entry name" value="BLL0334 PROTEIN"/>
    <property type="match status" value="1"/>
</dbReference>
<dbReference type="Pfam" id="PF06240">
    <property type="entry name" value="COXG"/>
    <property type="match status" value="1"/>
</dbReference>
<dbReference type="KEGG" id="bkr:AAFP32_15935"/>
<evidence type="ECO:0000256" key="1">
    <source>
        <dbReference type="SAM" id="Phobius"/>
    </source>
</evidence>
<reference evidence="2" key="1">
    <citation type="submission" date="2024-06" db="EMBL/GenBank/DDBJ databases">
        <title>Brevibacterium koreense sp. nov., isolated from jogae-jeotgal, a Korean fermented seafood.</title>
        <authorList>
            <person name="Whon T.W."/>
            <person name="Nam S."/>
            <person name="Kim Y."/>
        </authorList>
    </citation>
    <scope>NUCLEOTIDE SEQUENCE</scope>
    <source>
        <strain evidence="2">CBA3109</strain>
    </source>
</reference>
<keyword evidence="1" id="KW-0472">Membrane</keyword>
<dbReference type="PANTHER" id="PTHR38588">
    <property type="entry name" value="BLL0334 PROTEIN"/>
    <property type="match status" value="1"/>
</dbReference>
<gene>
    <name evidence="2" type="ORF">AAFP32_15935</name>
</gene>
<accession>A0AAU7ULN8</accession>
<feature type="transmembrane region" description="Helical" evidence="1">
    <location>
        <begin position="202"/>
        <end position="222"/>
    </location>
</feature>
<keyword evidence="1" id="KW-1133">Transmembrane helix</keyword>
<dbReference type="InterPro" id="IPR010419">
    <property type="entry name" value="CO_DH_gsu"/>
</dbReference>
<sequence>MLISSTATMTADPATAYAAFHDEKILAATIPGVESFTRTGESTFDVVLTMGVAAIKGTYKGTVSFSEEVPDTSFMLSAKGAGGPGTIGADISVALTPGENSGSDIIWEANAVLGGPIGGVGQRMLGGVAKRIAKKFFADIDAAIRDGVPTANAVSTAAEAVETGAVAGTSAPVTAAAAAPGNLAAPVAGCATGNPRLCGEGFLAGAAVGAGAALLGVCLGLLGGRR</sequence>
<name>A0AAU7ULN8_9MICO</name>
<organism evidence="2">
    <name type="scientific">Brevibacterium koreense</name>
    <dbReference type="NCBI Taxonomy" id="3140787"/>
    <lineage>
        <taxon>Bacteria</taxon>
        <taxon>Bacillati</taxon>
        <taxon>Actinomycetota</taxon>
        <taxon>Actinomycetes</taxon>
        <taxon>Micrococcales</taxon>
        <taxon>Brevibacteriaceae</taxon>
        <taxon>Brevibacterium</taxon>
    </lineage>
</organism>
<keyword evidence="1" id="KW-0812">Transmembrane</keyword>